<dbReference type="Proteomes" id="UP001356427">
    <property type="component" value="Unassembled WGS sequence"/>
</dbReference>
<protein>
    <submittedName>
        <fullName evidence="2">Uncharacterized protein</fullName>
    </submittedName>
</protein>
<sequence>MKGFLGNDSLKILMMTSSPSSDINDDMFHSSGRERGDGNQRTPDSVLVPSDSLLPQDSQLVRGDREEGLCAFVNFKNANTDTRALERPRRMVPINGNEGFFWRTPGCLYGYFT</sequence>
<dbReference type="EMBL" id="JAGTTL010000027">
    <property type="protein sequence ID" value="KAK6300876.1"/>
    <property type="molecule type" value="Genomic_DNA"/>
</dbReference>
<accession>A0AAN8QJ73</accession>
<evidence type="ECO:0000313" key="2">
    <source>
        <dbReference type="EMBL" id="KAK6300876.1"/>
    </source>
</evidence>
<feature type="region of interest" description="Disordered" evidence="1">
    <location>
        <begin position="16"/>
        <end position="52"/>
    </location>
</feature>
<proteinExistence type="predicted"/>
<name>A0AAN8QJ73_9TELE</name>
<evidence type="ECO:0000313" key="3">
    <source>
        <dbReference type="Proteomes" id="UP001356427"/>
    </source>
</evidence>
<feature type="compositionally biased region" description="Basic and acidic residues" evidence="1">
    <location>
        <begin position="26"/>
        <end position="38"/>
    </location>
</feature>
<keyword evidence="3" id="KW-1185">Reference proteome</keyword>
<evidence type="ECO:0000256" key="1">
    <source>
        <dbReference type="SAM" id="MobiDB-lite"/>
    </source>
</evidence>
<reference evidence="2 3" key="1">
    <citation type="submission" date="2021-04" db="EMBL/GenBank/DDBJ databases">
        <authorList>
            <person name="De Guttry C."/>
            <person name="Zahm M."/>
            <person name="Klopp C."/>
            <person name="Cabau C."/>
            <person name="Louis A."/>
            <person name="Berthelot C."/>
            <person name="Parey E."/>
            <person name="Roest Crollius H."/>
            <person name="Montfort J."/>
            <person name="Robinson-Rechavi M."/>
            <person name="Bucao C."/>
            <person name="Bouchez O."/>
            <person name="Gislard M."/>
            <person name="Lluch J."/>
            <person name="Milhes M."/>
            <person name="Lampietro C."/>
            <person name="Lopez Roques C."/>
            <person name="Donnadieu C."/>
            <person name="Braasch I."/>
            <person name="Desvignes T."/>
            <person name="Postlethwait J."/>
            <person name="Bobe J."/>
            <person name="Wedekind C."/>
            <person name="Guiguen Y."/>
        </authorList>
    </citation>
    <scope>NUCLEOTIDE SEQUENCE [LARGE SCALE GENOMIC DNA]</scope>
    <source>
        <strain evidence="2">Cs_M1</strain>
        <tissue evidence="2">Blood</tissue>
    </source>
</reference>
<dbReference type="AlphaFoldDB" id="A0AAN8QJ73"/>
<organism evidence="2 3">
    <name type="scientific">Coregonus suidteri</name>
    <dbReference type="NCBI Taxonomy" id="861788"/>
    <lineage>
        <taxon>Eukaryota</taxon>
        <taxon>Metazoa</taxon>
        <taxon>Chordata</taxon>
        <taxon>Craniata</taxon>
        <taxon>Vertebrata</taxon>
        <taxon>Euteleostomi</taxon>
        <taxon>Actinopterygii</taxon>
        <taxon>Neopterygii</taxon>
        <taxon>Teleostei</taxon>
        <taxon>Protacanthopterygii</taxon>
        <taxon>Salmoniformes</taxon>
        <taxon>Salmonidae</taxon>
        <taxon>Coregoninae</taxon>
        <taxon>Coregonus</taxon>
    </lineage>
</organism>
<gene>
    <name evidence="2" type="ORF">J4Q44_G00289740</name>
</gene>
<comment type="caution">
    <text evidence="2">The sequence shown here is derived from an EMBL/GenBank/DDBJ whole genome shotgun (WGS) entry which is preliminary data.</text>
</comment>